<dbReference type="RefSeq" id="WP_059420995.1">
    <property type="nucleotide sequence ID" value="NZ_DF968346.1"/>
</dbReference>
<dbReference type="GO" id="GO:0005506">
    <property type="term" value="F:iron ion binding"/>
    <property type="evidence" value="ECO:0007669"/>
    <property type="project" value="InterPro"/>
</dbReference>
<dbReference type="GO" id="GO:0016705">
    <property type="term" value="F:oxidoreductase activity, acting on paired donors, with incorporation or reduction of molecular oxygen"/>
    <property type="evidence" value="ECO:0007669"/>
    <property type="project" value="InterPro"/>
</dbReference>
<reference evidence="2" key="1">
    <citation type="journal article" date="2015" name="Genome Announc.">
        <title>Draft Genome Sequence of Thiostrepton-Producing Streptomyces azureus ATCC 14921.</title>
        <authorList>
            <person name="Sakihara K."/>
            <person name="Maeda J."/>
            <person name="Tashiro K."/>
            <person name="Fujino Y."/>
            <person name="Kuhara S."/>
            <person name="Ohshima T."/>
            <person name="Ogata S."/>
            <person name="Doi K."/>
        </authorList>
    </citation>
    <scope>NUCLEOTIDE SEQUENCE [LARGE SCALE GENOMIC DNA]</scope>
    <source>
        <strain evidence="2">ATCC14921</strain>
    </source>
</reference>
<dbReference type="GO" id="GO:0004497">
    <property type="term" value="F:monooxygenase activity"/>
    <property type="evidence" value="ECO:0007669"/>
    <property type="project" value="InterPro"/>
</dbReference>
<gene>
    <name evidence="2" type="ORF">SAZU_5517</name>
</gene>
<proteinExistence type="predicted"/>
<feature type="compositionally biased region" description="Low complexity" evidence="1">
    <location>
        <begin position="161"/>
        <end position="180"/>
    </location>
</feature>
<sequence>MDGTALQPPPGSLAFTDQPDHNRPRKAVAGAFTAGSMKRQIISTSGGAEAADRAKGSLYGWLTQTIRSRAHSTGGDVYSLLGAAVAAGDISDTEAVGLAGPLQTGGEAVIRNCGQMLCLLLTGPSRGRRGTSGPGRATRCWPSCCAARPDCGSPSPRTRWPGAARRCPGGRGHCPAPGDP</sequence>
<organism evidence="2 3">
    <name type="scientific">Streptomyces azureus</name>
    <dbReference type="NCBI Taxonomy" id="146537"/>
    <lineage>
        <taxon>Bacteria</taxon>
        <taxon>Bacillati</taxon>
        <taxon>Actinomycetota</taxon>
        <taxon>Actinomycetes</taxon>
        <taxon>Kitasatosporales</taxon>
        <taxon>Streptomycetaceae</taxon>
        <taxon>Streptomyces</taxon>
    </lineage>
</organism>
<dbReference type="Gene3D" id="1.10.630.10">
    <property type="entry name" value="Cytochrome P450"/>
    <property type="match status" value="1"/>
</dbReference>
<dbReference type="PATRIC" id="fig|146537.3.peg.5809"/>
<dbReference type="Proteomes" id="UP000053859">
    <property type="component" value="Unassembled WGS sequence"/>
</dbReference>
<dbReference type="GO" id="GO:0020037">
    <property type="term" value="F:heme binding"/>
    <property type="evidence" value="ECO:0007669"/>
    <property type="project" value="InterPro"/>
</dbReference>
<name>A0A0K8PT77_STRAJ</name>
<dbReference type="AlphaFoldDB" id="A0A0K8PT77"/>
<feature type="region of interest" description="Disordered" evidence="1">
    <location>
        <begin position="1"/>
        <end position="23"/>
    </location>
</feature>
<dbReference type="InterPro" id="IPR036396">
    <property type="entry name" value="Cyt_P450_sf"/>
</dbReference>
<protein>
    <submittedName>
        <fullName evidence="2">Cytochrome P450</fullName>
    </submittedName>
</protein>
<evidence type="ECO:0000313" key="2">
    <source>
        <dbReference type="EMBL" id="GAP50659.1"/>
    </source>
</evidence>
<evidence type="ECO:0000256" key="1">
    <source>
        <dbReference type="SAM" id="MobiDB-lite"/>
    </source>
</evidence>
<keyword evidence="3" id="KW-1185">Reference proteome</keyword>
<feature type="region of interest" description="Disordered" evidence="1">
    <location>
        <begin position="152"/>
        <end position="180"/>
    </location>
</feature>
<dbReference type="EMBL" id="DF968346">
    <property type="protein sequence ID" value="GAP50659.1"/>
    <property type="molecule type" value="Genomic_DNA"/>
</dbReference>
<evidence type="ECO:0000313" key="3">
    <source>
        <dbReference type="Proteomes" id="UP000053859"/>
    </source>
</evidence>
<accession>A0A0K8PT77</accession>